<dbReference type="Pfam" id="PF00348">
    <property type="entry name" value="polyprenyl_synt"/>
    <property type="match status" value="1"/>
</dbReference>
<dbReference type="PANTHER" id="PTHR12001:SF86">
    <property type="entry name" value="GERANYLGERANYL DIPHOSPHATE SYNTHASE"/>
    <property type="match status" value="1"/>
</dbReference>
<dbReference type="SUPFAM" id="SSF48576">
    <property type="entry name" value="Terpenoid synthases"/>
    <property type="match status" value="1"/>
</dbReference>
<dbReference type="InterPro" id="IPR008949">
    <property type="entry name" value="Isoprenoid_synthase_dom_sf"/>
</dbReference>
<proteinExistence type="predicted"/>
<comment type="caution">
    <text evidence="1">The sequence shown here is derived from an EMBL/GenBank/DDBJ whole genome shotgun (WGS) entry which is preliminary data.</text>
</comment>
<organism evidence="1">
    <name type="scientific">bioreactor metagenome</name>
    <dbReference type="NCBI Taxonomy" id="1076179"/>
    <lineage>
        <taxon>unclassified sequences</taxon>
        <taxon>metagenomes</taxon>
        <taxon>ecological metagenomes</taxon>
    </lineage>
</organism>
<dbReference type="GO" id="GO:0004659">
    <property type="term" value="F:prenyltransferase activity"/>
    <property type="evidence" value="ECO:0007669"/>
    <property type="project" value="InterPro"/>
</dbReference>
<reference evidence="1" key="1">
    <citation type="submission" date="2019-08" db="EMBL/GenBank/DDBJ databases">
        <authorList>
            <person name="Kucharzyk K."/>
            <person name="Murdoch R.W."/>
            <person name="Higgins S."/>
            <person name="Loffler F."/>
        </authorList>
    </citation>
    <scope>NUCLEOTIDE SEQUENCE</scope>
</reference>
<dbReference type="GO" id="GO:0008299">
    <property type="term" value="P:isoprenoid biosynthetic process"/>
    <property type="evidence" value="ECO:0007669"/>
    <property type="project" value="InterPro"/>
</dbReference>
<evidence type="ECO:0000313" key="1">
    <source>
        <dbReference type="EMBL" id="MPM38764.1"/>
    </source>
</evidence>
<dbReference type="PANTHER" id="PTHR12001">
    <property type="entry name" value="GERANYLGERANYL PYROPHOSPHATE SYNTHASE"/>
    <property type="match status" value="1"/>
</dbReference>
<dbReference type="EMBL" id="VSSQ01008401">
    <property type="protein sequence ID" value="MPM38764.1"/>
    <property type="molecule type" value="Genomic_DNA"/>
</dbReference>
<dbReference type="AlphaFoldDB" id="A0A644ZLX8"/>
<accession>A0A644ZLX8</accession>
<sequence>MKWGEALAINGGDALLAYSLLQPMRMASNCSAECIATIQKWLSAACIQLTKGQFLDIHFENDPSVSMKMYFDMIGGKTCALLQTAMKMGAFIGGADTTTVAKFDQVGLLLGQSFQVQDDWLGSWGNDALLGKSTASDLIDRKKSFPILLGLSKKGEFAGLWKRHGVIDAESVPQFVKALENDGVKLETETAINDLYQQTFSALASTDCEEENVAPLRDLMQGLISRSA</sequence>
<dbReference type="Gene3D" id="1.10.600.10">
    <property type="entry name" value="Farnesyl Diphosphate Synthase"/>
    <property type="match status" value="1"/>
</dbReference>
<name>A0A644ZLX8_9ZZZZ</name>
<dbReference type="InterPro" id="IPR000092">
    <property type="entry name" value="Polyprenyl_synt"/>
</dbReference>
<protein>
    <recommendedName>
        <fullName evidence="2">(2E,6E)-farnesyl diphosphate synthase</fullName>
    </recommendedName>
</protein>
<evidence type="ECO:0008006" key="2">
    <source>
        <dbReference type="Google" id="ProtNLM"/>
    </source>
</evidence>
<gene>
    <name evidence="1" type="ORF">SDC9_85394</name>
</gene>